<protein>
    <submittedName>
        <fullName evidence="1">Uncharacterized protein</fullName>
    </submittedName>
</protein>
<dbReference type="RefSeq" id="WP_354009178.1">
    <property type="nucleotide sequence ID" value="NZ_JBEWTA010000001.1"/>
</dbReference>
<evidence type="ECO:0000313" key="1">
    <source>
        <dbReference type="EMBL" id="MET4759161.1"/>
    </source>
</evidence>
<evidence type="ECO:0000313" key="2">
    <source>
        <dbReference type="Proteomes" id="UP001549366"/>
    </source>
</evidence>
<gene>
    <name evidence="1" type="ORF">V5J35_004353</name>
</gene>
<accession>A0ABV2SN15</accession>
<dbReference type="EMBL" id="JBEWTB010000002">
    <property type="protein sequence ID" value="MET4759161.1"/>
    <property type="molecule type" value="Genomic_DNA"/>
</dbReference>
<reference evidence="1 2" key="1">
    <citation type="submission" date="2024-06" db="EMBL/GenBank/DDBJ databases">
        <title>Genomic Encyclopedia of Type Strains, Phase V (KMG-V): Genome sequencing to study the core and pangenomes of soil and plant-associated prokaryotes.</title>
        <authorList>
            <person name="Whitman W."/>
        </authorList>
    </citation>
    <scope>NUCLEOTIDE SEQUENCE [LARGE SCALE GENOMIC DNA]</scope>
    <source>
        <strain evidence="1 2">NE40</strain>
    </source>
</reference>
<name>A0ABV2SN15_9GAMM</name>
<organism evidence="1 2">
    <name type="scientific">Endozoicomonas lisbonensis</name>
    <dbReference type="NCBI Taxonomy" id="3120522"/>
    <lineage>
        <taxon>Bacteria</taxon>
        <taxon>Pseudomonadati</taxon>
        <taxon>Pseudomonadota</taxon>
        <taxon>Gammaproteobacteria</taxon>
        <taxon>Oceanospirillales</taxon>
        <taxon>Endozoicomonadaceae</taxon>
        <taxon>Endozoicomonas</taxon>
    </lineage>
</organism>
<proteinExistence type="predicted"/>
<keyword evidence="2" id="KW-1185">Reference proteome</keyword>
<comment type="caution">
    <text evidence="1">The sequence shown here is derived from an EMBL/GenBank/DDBJ whole genome shotgun (WGS) entry which is preliminary data.</text>
</comment>
<sequence>MSGEVQLPVLLFNKTDFNSTISIHNKRWQCIDITPVTHMPSGLLVVRMTYCNNFNFKIYAYKSYSLNGNVRRYEVGAINGLAEYEFYRLTSQVATRCPVNYVMSYQALLEDEGMKDFLKLSEQTEHYYKLRHINKGVTIFLPKIAIDTVMRTGKTDGKDISTLGGLVSSKQGLHQLDAMLMEYNTAYAEWKNGLSM</sequence>
<dbReference type="Proteomes" id="UP001549366">
    <property type="component" value="Unassembled WGS sequence"/>
</dbReference>